<dbReference type="SMART" id="SM01234">
    <property type="entry name" value="Haemolytic"/>
    <property type="match status" value="1"/>
</dbReference>
<evidence type="ECO:0000313" key="3">
    <source>
        <dbReference type="Proteomes" id="UP000630660"/>
    </source>
</evidence>
<comment type="subcellular location">
    <subcellularLocation>
        <location evidence="1">Cell membrane</location>
        <topology evidence="1">Peripheral membrane protein</topology>
        <orientation evidence="1">Cytoplasmic side</orientation>
    </subcellularLocation>
</comment>
<dbReference type="Proteomes" id="UP000630660">
    <property type="component" value="Unassembled WGS sequence"/>
</dbReference>
<dbReference type="Pfam" id="PF01809">
    <property type="entry name" value="YidD"/>
    <property type="match status" value="1"/>
</dbReference>
<dbReference type="EMBL" id="WJKJ01000138">
    <property type="protein sequence ID" value="MBD3364410.1"/>
    <property type="molecule type" value="Genomic_DNA"/>
</dbReference>
<dbReference type="AlphaFoldDB" id="A0A9D5QDU4"/>
<evidence type="ECO:0000313" key="2">
    <source>
        <dbReference type="EMBL" id="MBD3364410.1"/>
    </source>
</evidence>
<dbReference type="PANTHER" id="PTHR33383">
    <property type="entry name" value="MEMBRANE PROTEIN INSERTION EFFICIENCY FACTOR-RELATED"/>
    <property type="match status" value="1"/>
</dbReference>
<dbReference type="HAMAP" id="MF_00386">
    <property type="entry name" value="UPF0161_YidD"/>
    <property type="match status" value="1"/>
</dbReference>
<keyword evidence="1" id="KW-0472">Membrane</keyword>
<protein>
    <recommendedName>
        <fullName evidence="1">Putative membrane protein insertion efficiency factor</fullName>
    </recommendedName>
</protein>
<organism evidence="2 3">
    <name type="scientific">candidate division WOR-3 bacterium</name>
    <dbReference type="NCBI Taxonomy" id="2052148"/>
    <lineage>
        <taxon>Bacteria</taxon>
        <taxon>Bacteria division WOR-3</taxon>
    </lineage>
</organism>
<evidence type="ECO:0000256" key="1">
    <source>
        <dbReference type="HAMAP-Rule" id="MF_00386"/>
    </source>
</evidence>
<comment type="caution">
    <text evidence="2">The sequence shown here is derived from an EMBL/GenBank/DDBJ whole genome shotgun (WGS) entry which is preliminary data.</text>
</comment>
<sequence length="85" mass="9431">MSFVKILEVVLKGLHDAVTELLVGIIKAYQLLFAGVPSNCRFEPTCSTYAIQAIRKHGVFKGTGLAVWRVLRCNPWNPGGYDPVR</sequence>
<name>A0A9D5QDU4_UNCW3</name>
<keyword evidence="1" id="KW-1003">Cell membrane</keyword>
<reference evidence="2" key="1">
    <citation type="submission" date="2019-11" db="EMBL/GenBank/DDBJ databases">
        <title>Microbial mats filling the niche in hypersaline microbial mats.</title>
        <authorList>
            <person name="Wong H.L."/>
            <person name="Macleod F.I."/>
            <person name="White R.A. III"/>
            <person name="Burns B.P."/>
        </authorList>
    </citation>
    <scope>NUCLEOTIDE SEQUENCE</scope>
    <source>
        <strain evidence="2">Bin_327</strain>
    </source>
</reference>
<dbReference type="GO" id="GO:0005886">
    <property type="term" value="C:plasma membrane"/>
    <property type="evidence" value="ECO:0007669"/>
    <property type="project" value="UniProtKB-SubCell"/>
</dbReference>
<proteinExistence type="inferred from homology"/>
<dbReference type="PANTHER" id="PTHR33383:SF1">
    <property type="entry name" value="MEMBRANE PROTEIN INSERTION EFFICIENCY FACTOR-RELATED"/>
    <property type="match status" value="1"/>
</dbReference>
<comment type="similarity">
    <text evidence="1">Belongs to the UPF0161 family.</text>
</comment>
<gene>
    <name evidence="2" type="primary">yidD</name>
    <name evidence="2" type="ORF">GF359_04255</name>
</gene>
<accession>A0A9D5QDU4</accession>
<comment type="function">
    <text evidence="1">Could be involved in insertion of integral membrane proteins into the membrane.</text>
</comment>
<dbReference type="NCBIfam" id="TIGR00278">
    <property type="entry name" value="membrane protein insertion efficiency factor YidD"/>
    <property type="match status" value="1"/>
</dbReference>
<dbReference type="InterPro" id="IPR002696">
    <property type="entry name" value="Membr_insert_effic_factor_YidD"/>
</dbReference>